<evidence type="ECO:0000313" key="3">
    <source>
        <dbReference type="Proteomes" id="UP000266723"/>
    </source>
</evidence>
<comment type="caution">
    <text evidence="2">The sequence shown here is derived from an EMBL/GenBank/DDBJ whole genome shotgun (WGS) entry which is preliminary data.</text>
</comment>
<organism evidence="2 3">
    <name type="scientific">Brassica cretica</name>
    <name type="common">Mustard</name>
    <dbReference type="NCBI Taxonomy" id="69181"/>
    <lineage>
        <taxon>Eukaryota</taxon>
        <taxon>Viridiplantae</taxon>
        <taxon>Streptophyta</taxon>
        <taxon>Embryophyta</taxon>
        <taxon>Tracheophyta</taxon>
        <taxon>Spermatophyta</taxon>
        <taxon>Magnoliopsida</taxon>
        <taxon>eudicotyledons</taxon>
        <taxon>Gunneridae</taxon>
        <taxon>Pentapetalae</taxon>
        <taxon>rosids</taxon>
        <taxon>malvids</taxon>
        <taxon>Brassicales</taxon>
        <taxon>Brassicaceae</taxon>
        <taxon>Brassiceae</taxon>
        <taxon>Brassica</taxon>
    </lineage>
</organism>
<protein>
    <submittedName>
        <fullName evidence="2">Uncharacterized protein</fullName>
    </submittedName>
</protein>
<dbReference type="Proteomes" id="UP000266723">
    <property type="component" value="Unassembled WGS sequence"/>
</dbReference>
<gene>
    <name evidence="2" type="ORF">DY000_02031783</name>
</gene>
<dbReference type="EMBL" id="QGKV02000649">
    <property type="protein sequence ID" value="KAF3577637.1"/>
    <property type="molecule type" value="Genomic_DNA"/>
</dbReference>
<evidence type="ECO:0000313" key="2">
    <source>
        <dbReference type="EMBL" id="KAF3577637.1"/>
    </source>
</evidence>
<proteinExistence type="predicted"/>
<keyword evidence="3" id="KW-1185">Reference proteome</keyword>
<name>A0ABQ7DI57_BRACR</name>
<accession>A0ABQ7DI57</accession>
<evidence type="ECO:0000256" key="1">
    <source>
        <dbReference type="SAM" id="MobiDB-lite"/>
    </source>
</evidence>
<sequence length="217" mass="24297">MISWGPNNNATDEIKSQTEGKICFEITEPAIKGQHSYSINNSPQKSSTYNLNKYSTIHDRKGHSTEECRAALRSQNENKKTTEETGEEEEEPVTPKSNQKAKVSTNKRGRKTEQESPSFPSPAPKKRVDMILWGPNNNATDEIKNQTEGKIRFEITVAICTLENPDDATLPPSITQDRVGAQNDCAVGIDLRLQFVFVKFSVCTATCVYVEAWLSKR</sequence>
<feature type="region of interest" description="Disordered" evidence="1">
    <location>
        <begin position="59"/>
        <end position="127"/>
    </location>
</feature>
<reference evidence="2 3" key="1">
    <citation type="journal article" date="2020" name="BMC Genomics">
        <title>Intraspecific diversification of the crop wild relative Brassica cretica Lam. using demographic model selection.</title>
        <authorList>
            <person name="Kioukis A."/>
            <person name="Michalopoulou V.A."/>
            <person name="Briers L."/>
            <person name="Pirintsos S."/>
            <person name="Studholme D.J."/>
            <person name="Pavlidis P."/>
            <person name="Sarris P.F."/>
        </authorList>
    </citation>
    <scope>NUCLEOTIDE SEQUENCE [LARGE SCALE GENOMIC DNA]</scope>
    <source>
        <strain evidence="3">cv. PFS-1207/04</strain>
    </source>
</reference>
<feature type="compositionally biased region" description="Polar residues" evidence="1">
    <location>
        <begin position="95"/>
        <end position="104"/>
    </location>
</feature>
<feature type="compositionally biased region" description="Basic and acidic residues" evidence="1">
    <location>
        <begin position="59"/>
        <end position="83"/>
    </location>
</feature>